<dbReference type="InterPro" id="IPR029060">
    <property type="entry name" value="PIN-like_dom_sf"/>
</dbReference>
<keyword evidence="3" id="KW-0540">Nuclease</keyword>
<protein>
    <recommendedName>
        <fullName evidence="8">PIN domain-containing protein</fullName>
    </recommendedName>
</protein>
<dbReference type="GO" id="GO:0004518">
    <property type="term" value="F:nuclease activity"/>
    <property type="evidence" value="ECO:0007669"/>
    <property type="project" value="UniProtKB-KW"/>
</dbReference>
<evidence type="ECO:0000256" key="3">
    <source>
        <dbReference type="ARBA" id="ARBA00022722"/>
    </source>
</evidence>
<dbReference type="InterPro" id="IPR002716">
    <property type="entry name" value="PIN_dom"/>
</dbReference>
<evidence type="ECO:0000256" key="7">
    <source>
        <dbReference type="ARBA" id="ARBA00038093"/>
    </source>
</evidence>
<dbReference type="Pfam" id="PF01850">
    <property type="entry name" value="PIN"/>
    <property type="match status" value="1"/>
</dbReference>
<name>A0A4R3PYG7_RHISU</name>
<comment type="cofactor">
    <cofactor evidence="1">
        <name>Mg(2+)</name>
        <dbReference type="ChEBI" id="CHEBI:18420"/>
    </cofactor>
</comment>
<comment type="caution">
    <text evidence="9">The sequence shown here is derived from an EMBL/GenBank/DDBJ whole genome shotgun (WGS) entry which is preliminary data.</text>
</comment>
<evidence type="ECO:0000313" key="10">
    <source>
        <dbReference type="Proteomes" id="UP000294576"/>
    </source>
</evidence>
<reference evidence="9 10" key="1">
    <citation type="submission" date="2019-03" db="EMBL/GenBank/DDBJ databases">
        <title>Genomic Encyclopedia of Type Strains, Phase IV (KMG-V): Genome sequencing to study the core and pangenomes of soil and plant-associated prokaryotes.</title>
        <authorList>
            <person name="Whitman W."/>
        </authorList>
    </citation>
    <scope>NUCLEOTIDE SEQUENCE [LARGE SCALE GENOMIC DNA]</scope>
    <source>
        <strain evidence="9 10">Hc14</strain>
    </source>
</reference>
<evidence type="ECO:0000256" key="5">
    <source>
        <dbReference type="ARBA" id="ARBA00022801"/>
    </source>
</evidence>
<sequence>MADDIFLLDTNVISNSSKRRPHPKVSEWLMAQSRVAIPFAVMLEVETGIAEKHRSDPEKAEALWEWMDQLLDTEFEYPTPTPQVARLLAKLLCCRQLTQLWLVNPKADNKKPGQDLFIAATAIAYDMPIATLNAKDFELIDGFFPLPGVYNPAFEVWAVPRCKAEPWVGGSFPVMVA</sequence>
<dbReference type="Gene3D" id="3.40.50.1010">
    <property type="entry name" value="5'-nuclease"/>
    <property type="match status" value="1"/>
</dbReference>
<dbReference type="PANTHER" id="PTHR33653">
    <property type="entry name" value="RIBONUCLEASE VAPC2"/>
    <property type="match status" value="1"/>
</dbReference>
<dbReference type="InterPro" id="IPR050556">
    <property type="entry name" value="Type_II_TA_system_RNase"/>
</dbReference>
<dbReference type="GO" id="GO:0016787">
    <property type="term" value="F:hydrolase activity"/>
    <property type="evidence" value="ECO:0007669"/>
    <property type="project" value="UniProtKB-KW"/>
</dbReference>
<dbReference type="RefSeq" id="WP_132565298.1">
    <property type="nucleotide sequence ID" value="NZ_SMBH01000011.1"/>
</dbReference>
<dbReference type="GO" id="GO:0046872">
    <property type="term" value="F:metal ion binding"/>
    <property type="evidence" value="ECO:0007669"/>
    <property type="project" value="UniProtKB-KW"/>
</dbReference>
<comment type="similarity">
    <text evidence="7">Belongs to the PINc/VapC protein family.</text>
</comment>
<keyword evidence="2" id="KW-1277">Toxin-antitoxin system</keyword>
<feature type="domain" description="PIN" evidence="8">
    <location>
        <begin position="7"/>
        <end position="138"/>
    </location>
</feature>
<accession>A0A4R3PYG7</accession>
<evidence type="ECO:0000256" key="2">
    <source>
        <dbReference type="ARBA" id="ARBA00022649"/>
    </source>
</evidence>
<gene>
    <name evidence="9" type="ORF">EV132_111166</name>
</gene>
<dbReference type="PANTHER" id="PTHR33653:SF1">
    <property type="entry name" value="RIBONUCLEASE VAPC2"/>
    <property type="match status" value="1"/>
</dbReference>
<keyword evidence="6" id="KW-0460">Magnesium</keyword>
<keyword evidence="5" id="KW-0378">Hydrolase</keyword>
<dbReference type="Proteomes" id="UP000294576">
    <property type="component" value="Unassembled WGS sequence"/>
</dbReference>
<evidence type="ECO:0000256" key="1">
    <source>
        <dbReference type="ARBA" id="ARBA00001946"/>
    </source>
</evidence>
<evidence type="ECO:0000256" key="4">
    <source>
        <dbReference type="ARBA" id="ARBA00022723"/>
    </source>
</evidence>
<organism evidence="9 10">
    <name type="scientific">Rhizobium sullae</name>
    <name type="common">Rhizobium hedysari</name>
    <dbReference type="NCBI Taxonomy" id="50338"/>
    <lineage>
        <taxon>Bacteria</taxon>
        <taxon>Pseudomonadati</taxon>
        <taxon>Pseudomonadota</taxon>
        <taxon>Alphaproteobacteria</taxon>
        <taxon>Hyphomicrobiales</taxon>
        <taxon>Rhizobiaceae</taxon>
        <taxon>Rhizobium/Agrobacterium group</taxon>
        <taxon>Rhizobium</taxon>
    </lineage>
</organism>
<evidence type="ECO:0000256" key="6">
    <source>
        <dbReference type="ARBA" id="ARBA00022842"/>
    </source>
</evidence>
<dbReference type="SUPFAM" id="SSF88723">
    <property type="entry name" value="PIN domain-like"/>
    <property type="match status" value="1"/>
</dbReference>
<evidence type="ECO:0000259" key="8">
    <source>
        <dbReference type="Pfam" id="PF01850"/>
    </source>
</evidence>
<dbReference type="EMBL" id="SMBH01000011">
    <property type="protein sequence ID" value="TCU13733.1"/>
    <property type="molecule type" value="Genomic_DNA"/>
</dbReference>
<keyword evidence="4" id="KW-0479">Metal-binding</keyword>
<dbReference type="AlphaFoldDB" id="A0A4R3PYG7"/>
<evidence type="ECO:0000313" key="9">
    <source>
        <dbReference type="EMBL" id="TCU13733.1"/>
    </source>
</evidence>
<proteinExistence type="inferred from homology"/>